<dbReference type="Gene3D" id="1.20.1270.70">
    <property type="entry name" value="Designed single chain three-helix bundle"/>
    <property type="match status" value="1"/>
</dbReference>
<keyword evidence="8" id="KW-1185">Reference proteome</keyword>
<dbReference type="InterPro" id="IPR013378">
    <property type="entry name" value="InlB-like_B-rpt"/>
</dbReference>
<dbReference type="InterPro" id="IPR014755">
    <property type="entry name" value="Cu-Rt/internalin_Ig-like"/>
</dbReference>
<feature type="domain" description="Fibronectin type-III" evidence="6">
    <location>
        <begin position="2556"/>
        <end position="2733"/>
    </location>
</feature>
<dbReference type="InterPro" id="IPR032812">
    <property type="entry name" value="SbsA_Ig"/>
</dbReference>
<dbReference type="SMART" id="SM00060">
    <property type="entry name" value="FN3"/>
    <property type="match status" value="3"/>
</dbReference>
<dbReference type="RefSeq" id="WP_207673923.1">
    <property type="nucleotide sequence ID" value="NZ_JAFREM010000018.1"/>
</dbReference>
<comment type="caution">
    <text evidence="7">The sequence shown here is derived from an EMBL/GenBank/DDBJ whole genome shotgun (WGS) entry which is preliminary data.</text>
</comment>
<evidence type="ECO:0000259" key="6">
    <source>
        <dbReference type="SMART" id="SM00060"/>
    </source>
</evidence>
<feature type="compositionally biased region" description="Polar residues" evidence="3">
    <location>
        <begin position="3619"/>
        <end position="3628"/>
    </location>
</feature>
<feature type="region of interest" description="Disordered" evidence="3">
    <location>
        <begin position="2091"/>
        <end position="2128"/>
    </location>
</feature>
<feature type="domain" description="Fibronectin type-III" evidence="6">
    <location>
        <begin position="1932"/>
        <end position="2016"/>
    </location>
</feature>
<dbReference type="Gene3D" id="2.60.40.1220">
    <property type="match status" value="3"/>
</dbReference>
<reference evidence="7 8" key="1">
    <citation type="submission" date="2021-03" db="EMBL/GenBank/DDBJ databases">
        <title>Enterococcal diversity collection.</title>
        <authorList>
            <person name="Gilmore M.S."/>
            <person name="Schwartzman J."/>
            <person name="Van Tyne D."/>
            <person name="Martin M."/>
            <person name="Earl A.M."/>
            <person name="Manson A.L."/>
            <person name="Straub T."/>
            <person name="Salamzade R."/>
            <person name="Saavedra J."/>
            <person name="Lebreton F."/>
            <person name="Prichula J."/>
            <person name="Schaufler K."/>
            <person name="Gaca A."/>
            <person name="Sgardioli B."/>
            <person name="Wagenaar J."/>
            <person name="Strong T."/>
        </authorList>
    </citation>
    <scope>NUCLEOTIDE SEQUENCE [LARGE SCALE GENOMIC DNA]</scope>
    <source>
        <strain evidence="7 8">669A</strain>
    </source>
</reference>
<dbReference type="Pfam" id="PF13205">
    <property type="entry name" value="Big_5"/>
    <property type="match status" value="3"/>
</dbReference>
<feature type="transmembrane region" description="Helical" evidence="4">
    <location>
        <begin position="3664"/>
        <end position="3682"/>
    </location>
</feature>
<evidence type="ECO:0000256" key="3">
    <source>
        <dbReference type="SAM" id="MobiDB-lite"/>
    </source>
</evidence>
<feature type="domain" description="Fibronectin type-III" evidence="6">
    <location>
        <begin position="2298"/>
        <end position="2381"/>
    </location>
</feature>
<feature type="region of interest" description="Disordered" evidence="3">
    <location>
        <begin position="1573"/>
        <end position="1595"/>
    </location>
</feature>
<evidence type="ECO:0000256" key="2">
    <source>
        <dbReference type="ARBA" id="ARBA00022729"/>
    </source>
</evidence>
<dbReference type="InterPro" id="IPR003961">
    <property type="entry name" value="FN3_dom"/>
</dbReference>
<evidence type="ECO:0000313" key="8">
    <source>
        <dbReference type="Proteomes" id="UP000664601"/>
    </source>
</evidence>
<dbReference type="InterPro" id="IPR042229">
    <property type="entry name" value="Listeria/Bacterioides_rpt_sf"/>
</dbReference>
<protein>
    <submittedName>
        <fullName evidence="7">InlB B-repeat-containing protein</fullName>
    </submittedName>
</protein>
<comment type="subcellular location">
    <subcellularLocation>
        <location evidence="1">Cell envelope</location>
    </subcellularLocation>
</comment>
<dbReference type="Pfam" id="PF19789">
    <property type="entry name" value="DUF6273"/>
    <property type="match status" value="2"/>
</dbReference>
<dbReference type="EMBL" id="JAFREM010000018">
    <property type="protein sequence ID" value="MBO1307008.1"/>
    <property type="molecule type" value="Genomic_DNA"/>
</dbReference>
<gene>
    <name evidence="7" type="ORF">JZO70_12600</name>
</gene>
<dbReference type="NCBIfam" id="TIGR02543">
    <property type="entry name" value="List_Bact_rpt"/>
    <property type="match status" value="3"/>
</dbReference>
<keyword evidence="4" id="KW-0472">Membrane</keyword>
<dbReference type="Pfam" id="PF09479">
    <property type="entry name" value="Flg_new"/>
    <property type="match status" value="9"/>
</dbReference>
<feature type="signal peptide" evidence="5">
    <location>
        <begin position="1"/>
        <end position="33"/>
    </location>
</feature>
<organism evidence="7 8">
    <name type="scientific">Candidatus Enterococcus moelleringii</name>
    <dbReference type="NCBI Taxonomy" id="2815325"/>
    <lineage>
        <taxon>Bacteria</taxon>
        <taxon>Bacillati</taxon>
        <taxon>Bacillota</taxon>
        <taxon>Bacilli</taxon>
        <taxon>Lactobacillales</taxon>
        <taxon>Enterococcaceae</taxon>
        <taxon>Enterococcus</taxon>
    </lineage>
</organism>
<evidence type="ECO:0000256" key="4">
    <source>
        <dbReference type="SAM" id="Phobius"/>
    </source>
</evidence>
<dbReference type="InterPro" id="IPR046240">
    <property type="entry name" value="DUF6273"/>
</dbReference>
<feature type="region of interest" description="Disordered" evidence="3">
    <location>
        <begin position="3610"/>
        <end position="3633"/>
    </location>
</feature>
<feature type="chain" id="PRO_5045522943" evidence="5">
    <location>
        <begin position="34"/>
        <end position="3690"/>
    </location>
</feature>
<proteinExistence type="predicted"/>
<evidence type="ECO:0000313" key="7">
    <source>
        <dbReference type="EMBL" id="MBO1307008.1"/>
    </source>
</evidence>
<dbReference type="Gene3D" id="2.60.40.4270">
    <property type="entry name" value="Listeria-Bacteroides repeat domain"/>
    <property type="match status" value="9"/>
</dbReference>
<dbReference type="Pfam" id="PF07554">
    <property type="entry name" value="FIVAR"/>
    <property type="match status" value="1"/>
</dbReference>
<sequence>MTKNRSWMGKVRKVLLGVGVALAVGLVPSTAQAVTGGSASDLTNGGGDLQGNQVYFGYHEPEVPNLPGGSPGETDPTPAIGRLDWHVVDKNDNDLTLWSGETHMGYRQYHSTSSHMNWSDSDICKWLNSSEENKFLEEFTSAERNVLKNYGTIESTNGHDNIDISQKVVLPSVEEVKNDGDWKLTSSNRQIWYWLRSPGFAVSSAAYVDTSGDVNPLGSLVDYSILVVRPALKIPLDSILFTSSASGSGAKSEVNVGDGLQAVDPVAEDARTTTPLKLSVIDSGVATPTVSNLITSGNQVSFDYANGVAEADQYLSVLITDKNDNDTVVYYGKLAATEDAGNGNVSFDTSKVADGDYTIKIFNEKDNGEKKTDVASEPVEYDLYKRGELPYVVGSTIAFDGYEWYVIGGDNSSALRVLLKSVADKNEEPNDLAYVGTTAFDSSSPYSNHYDGSDLKSAMEDSYDSIENEREKGVIQGRTLKVDGYKPSPPPYSTGIEGDTAVTDAKFWPLSTAEAVAIGANTSGAGSPIAQYDVNSVVGNAFGYWLRSPGNLDNRAAYVNHDGNVNPNGDFVRSDNRVVRPAFDLPLDSLLFTSSASGTSGGKAEGNWVAGNNLYTAGEAKKFAMKSAALQLNGASVKVESNDLENQTIDSHTELTIDYTGATVTSPEPDTNHYVKNTLSAILYDSNQNIVAYQQLKNIASGGDSGIELKLPANTADGDYTLALFNEEINQDLYTNFASAVTTIPFKVENTVPKVLSVTPKVIDTPVSTREIELTFDIPMNTEKGQVKLVPEGSGAAITLDKNHVAWSPNNSIANSKATYTLPAGTNLAYNTTYKYELSGFEGPSGGKLNTVTLDETFTTVGKEATPTISIASYTGEKLSGFENGFKYTINDNLVTPATDGSLSIDPAWIGTTIEIVKKGLYDQTDGDSEIQELELNQAETPTSLTPTSTIAGQSDGSISGVTTGMQYHTGDKNWTDCPSGEMTGLAAGTYFIRLKSKDDPNGHFYSTDVKITVAEEPIMTTIGESVAYDGYEWYIIGNGRGGIYPNSGRLTLFLKTRENKNGVTRALPYVGRTAFDSTGRLSNHYKESTLVRAMGDSFGQIENDRERNIVKGRELEGNSENYPNDNTTFPTGIAGDPVGEDEAKFWPLSTSEAFDIGGTLGGGLSSDAVASYGAPYWLRSPGGTNTQAAFVYADGMVGAYGNNVSTVSNQNPTVRPAFDMNLDSLLFVSSASDSSAKIKGSGDGSLGEWKELDSLLTDEALPKYTMLDEELELTVTDKNEIFYADKDDKLVTINYTGATISSSETASNYLSAFVTIDGKEHYLKAAKIEAAEGKATFKLPDSYTEGDYKIKVFNEEINEKGTNYKYTDFAGSPTEIAVKVVDQAEVTVADPGGATPLVTIDPALFTLTFDNELKTNEVGTIKLIQSDDATKNFTLTDVEVKSVGGKGIVTAKLSSGETLAYGKTYKYEISGFVGSNGMGTKQVDEKFNFTTMAIEDTPDIAIDFTNERLTNFLDQSYTITGDNISRDDIDGSGTDFYLELNENMLNQTIEIVKDGIAEESYDSKAQELKIPKRPDAPDEAGFTLTPEVPSTDTKGTIEGITANMQYRVNAQADEAWTDGTGVVLENLVAGDKVEVRYKAIDGTDGKFASQPIVLTMNYQEAQPSYIKIDYTANDGLGALKEMIDNANYEFVAGEGTNWTTLPADIDSDWYGKTLSIVHKGTAGTSTDSEVYKLAIPARLGKPTEIKMTPASAAGGTDGTLTGVTTAMEYQLNGGAWTTYQDGQLQDLKQGDTVNVRYRADNALEQFVGTEAATFTMTARPVVNQVSPTENLAKSSELTIEFTKDLAEVGTITLENKADAQDKIEIAKADISIDGADKNKVTATYSGLTAGKMYKVIFNTGFKDTDGNTLDGEADANTKFEVTAAKAPTVTDTAPTNGAANVAISLNQIKVTFSEAVDRNIAGSVILESSEGPVTLSQPTWNGEDTEATYTIESGLGYSTTYTYQISGFTNAKGFKMADNTDRTFTTIAQAAQPNVAINYNDEKLTGFDPEATYEIKIDTAVVEADYTGKTEFSITDESWFGQDISIIRKGDGSTTDSSKPQKFTIPPRHAAPDVTVTPETRKGVNDGEMTVVSPATSVEFKRESGDWEDYTAPITGLTDGTKIDFRTKHTEDNPGAFASGNFRSLAVDRTMVSRPSATINTPMTNAPVSGTFVLEFDQDMDTNVSGTVTLEGIGTGQPLTGQWTSKRTYTVSYSDLTAGQVYDLTINGFKAESPTTLEMAEDTRWTLTIAGKPTVTTVTPSGSTNVPIDTTEVTIAFSVPMETLGTVILTDEDNNTITATSGRWTDGPNNKTAVYEIAGLKHGKTYTYTINGFVSQKGTKLDENKNYSFTTIGKEESPVLTVDYVNEQLTGFDKDAKYQIVGEEGVLEVIESLDISGRITDTPTELEIVKLGTGGEKVDSEPAKIPLPERPSAPSGLAVKPASSDIANDGEITGVNATMEFSLDGGTTWKAVKEDADTITGLAKGDKVIVRQFASDEDKRFRGESSEELTVSDRPTVVSVETMDKVPNDGTLTITFNRPMDEDVPGTVMLGSDTLDATTGKWNDDRTVYTIEYKDLVDSKTYQITISDFTDQENGNVMADNTDFIITVGDHAAPKVTTVTPEGAAVSITTDKLVVNFDETVKAGPGTVTAEGLTIENPVFNGTTVTYDLSGLKRNETYNVKVSGFTDIAGNEMVGEHLHEFSTEKSTYTVAFDKGAEDATGTMRSQTLTFGGDAIELPGNTFQRTSYRFTGWLGSDGKDYTDKQSVKDLTEEHEAKIILTAQWAANSYKARFDANQGTGTIAEQTFEYGGSCVLPTEGCTREGYQLVGWSTSPIATPETTYGLGATIPWNFTVDTTFYAVWQQEFTLRFNPDNGEAITEQTVLAGDKAIEPPAPVKEYHSFGGWLFEGSLYNFDLPVSGDMELTAQWNKIYHTVTFNANGGSGSTNRTVMSGTSVAEPEVVYYGHRLIGWSTSPNGGALWDFAEPVTDDLTLYAQWEAIPKYTLTFEVNGGEEIFAVPGFEDTVIDLNNYHPIRPGYIFDGWYSDAGLTVSVTQITLTGNQTVYAKWQEVPDPDRYTLSFNTNGGSAIDTTIHDEDEVVDISGFRPTKEGYTFAGWYDNAGLSGNPITSVTMTQNQVVYAKWTAESYQVALDLDGGTGDTNPLAATFGEDFAFPTADGYEKVGHQLIGWQIGDTRFEVGAVMRPWTYTSDQIMTAIWVKDTYAIEFDSRGGTGVATQYIEHGERVIEPSDPTLKDHIFTGWYLTKDLSGDPVDFETYTATEPATFFAGWEATTFYEVSFQSRDGHKPKTVRVRQGEKAPVPESWEWEGYTFAGWVSDKGEPIDRALISGTTTFEAQWTPIEYMVTLVNLFEEKDEEISYDRDHLKPLPVPERRGYTFGGWREVSRTREVGQIHHDMTELFGNCVLEAVWTANQYNVIFDTAGGNNLAPISFTVEDAVNDLPTPTRDGYIFQGWFDADGKEVTSITKDTIGDQPLTARWLVDKTKLEALVADEAKKNRAANSYTDNSWKVYETALIQAQTILDKEDATPQEVAEALAGLEAAIKQLTEKGAIVQPTTPPSGTTKQPSSGGTTNQIIRQTTRTVNQPTGQSSNKTSLLQTGEKETALYLILGLALVGLVIPAWKKNRDATK</sequence>
<accession>A0ABS3LD94</accession>
<evidence type="ECO:0000256" key="5">
    <source>
        <dbReference type="SAM" id="SignalP"/>
    </source>
</evidence>
<keyword evidence="4" id="KW-0812">Transmembrane</keyword>
<feature type="region of interest" description="Disordered" evidence="3">
    <location>
        <begin position="2456"/>
        <end position="2486"/>
    </location>
</feature>
<feature type="compositionally biased region" description="Polar residues" evidence="3">
    <location>
        <begin position="2093"/>
        <end position="2102"/>
    </location>
</feature>
<keyword evidence="4" id="KW-1133">Transmembrane helix</keyword>
<evidence type="ECO:0000256" key="1">
    <source>
        <dbReference type="ARBA" id="ARBA00004196"/>
    </source>
</evidence>
<name>A0ABS3LD94_9ENTE</name>
<dbReference type="Proteomes" id="UP000664601">
    <property type="component" value="Unassembled WGS sequence"/>
</dbReference>
<keyword evidence="2 5" id="KW-0732">Signal</keyword>